<accession>A0A8J8N9J0</accession>
<name>A0A8J8N9J0_HALGN</name>
<dbReference type="EMBL" id="RRYP01035440">
    <property type="protein sequence ID" value="TNV70589.1"/>
    <property type="molecule type" value="Genomic_DNA"/>
</dbReference>
<sequence length="78" mass="8221">MDAPALLSSGFAGYTSAAPPSLFLAFHSVYSLGAMFINAQAAARNLACFLFYPRPLPMALLLIVTVQRNLCKVGTAAV</sequence>
<organism evidence="1 2">
    <name type="scientific">Halteria grandinella</name>
    <dbReference type="NCBI Taxonomy" id="5974"/>
    <lineage>
        <taxon>Eukaryota</taxon>
        <taxon>Sar</taxon>
        <taxon>Alveolata</taxon>
        <taxon>Ciliophora</taxon>
        <taxon>Intramacronucleata</taxon>
        <taxon>Spirotrichea</taxon>
        <taxon>Stichotrichia</taxon>
        <taxon>Sporadotrichida</taxon>
        <taxon>Halteriidae</taxon>
        <taxon>Halteria</taxon>
    </lineage>
</organism>
<dbReference type="AlphaFoldDB" id="A0A8J8N9J0"/>
<protein>
    <submittedName>
        <fullName evidence="1">Uncharacterized protein</fullName>
    </submittedName>
</protein>
<dbReference type="Proteomes" id="UP000785679">
    <property type="component" value="Unassembled WGS sequence"/>
</dbReference>
<gene>
    <name evidence="1" type="ORF">FGO68_gene16143</name>
</gene>
<reference evidence="1" key="1">
    <citation type="submission" date="2019-06" db="EMBL/GenBank/DDBJ databases">
        <authorList>
            <person name="Zheng W."/>
        </authorList>
    </citation>
    <scope>NUCLEOTIDE SEQUENCE</scope>
    <source>
        <strain evidence="1">QDHG01</strain>
    </source>
</reference>
<evidence type="ECO:0000313" key="2">
    <source>
        <dbReference type="Proteomes" id="UP000785679"/>
    </source>
</evidence>
<comment type="caution">
    <text evidence="1">The sequence shown here is derived from an EMBL/GenBank/DDBJ whole genome shotgun (WGS) entry which is preliminary data.</text>
</comment>
<keyword evidence="2" id="KW-1185">Reference proteome</keyword>
<proteinExistence type="predicted"/>
<evidence type="ECO:0000313" key="1">
    <source>
        <dbReference type="EMBL" id="TNV70589.1"/>
    </source>
</evidence>